<dbReference type="eggNOG" id="ENOG502N60Z">
    <property type="taxonomic scope" value="Archaea"/>
</dbReference>
<dbReference type="EMBL" id="AOIT01000010">
    <property type="protein sequence ID" value="ELZ25908.1"/>
    <property type="molecule type" value="Genomic_DNA"/>
</dbReference>
<sequence>MEYEKGLRVRQDFVIDRKRCDAILQGLDVRKPTRKYASNRTAEIDLRGFNSHHGGFDGACIAFALLYEHESAEQAKKSRIASQVDERDDLDIDVDALADYVFGKYGGEA</sequence>
<accession>M0CTC0</accession>
<evidence type="ECO:0000313" key="1">
    <source>
        <dbReference type="EMBL" id="ELZ25908.1"/>
    </source>
</evidence>
<reference evidence="1 2" key="1">
    <citation type="journal article" date="2014" name="PLoS Genet.">
        <title>Phylogenetically driven sequencing of extremely halophilic archaea reveals strategies for static and dynamic osmo-response.</title>
        <authorList>
            <person name="Becker E.A."/>
            <person name="Seitzer P.M."/>
            <person name="Tritt A."/>
            <person name="Larsen D."/>
            <person name="Krusor M."/>
            <person name="Yao A.I."/>
            <person name="Wu D."/>
            <person name="Madern D."/>
            <person name="Eisen J.A."/>
            <person name="Darling A.E."/>
            <person name="Facciotti M.T."/>
        </authorList>
    </citation>
    <scope>NUCLEOTIDE SEQUENCE [LARGE SCALE GENOMIC DNA]</scope>
    <source>
        <strain evidence="1 2">JCM 13563</strain>
    </source>
</reference>
<name>M0CTC0_9EURY</name>
<comment type="caution">
    <text evidence="1">The sequence shown here is derived from an EMBL/GenBank/DDBJ whole genome shotgun (WGS) entry which is preliminary data.</text>
</comment>
<evidence type="ECO:0000313" key="2">
    <source>
        <dbReference type="Proteomes" id="UP000011615"/>
    </source>
</evidence>
<protein>
    <submittedName>
        <fullName evidence="1">Uncharacterized protein</fullName>
    </submittedName>
</protein>
<proteinExistence type="predicted"/>
<dbReference type="AlphaFoldDB" id="M0CTC0"/>
<gene>
    <name evidence="1" type="ORF">C476_00617</name>
</gene>
<dbReference type="Proteomes" id="UP000011615">
    <property type="component" value="Unassembled WGS sequence"/>
</dbReference>
<keyword evidence="2" id="KW-1185">Reference proteome</keyword>
<organism evidence="1 2">
    <name type="scientific">Natrinema limicola JCM 13563</name>
    <dbReference type="NCBI Taxonomy" id="1230457"/>
    <lineage>
        <taxon>Archaea</taxon>
        <taxon>Methanobacteriati</taxon>
        <taxon>Methanobacteriota</taxon>
        <taxon>Stenosarchaea group</taxon>
        <taxon>Halobacteria</taxon>
        <taxon>Halobacteriales</taxon>
        <taxon>Natrialbaceae</taxon>
        <taxon>Natrinema</taxon>
    </lineage>
</organism>